<feature type="transmembrane region" description="Helical" evidence="6">
    <location>
        <begin position="125"/>
        <end position="142"/>
    </location>
</feature>
<dbReference type="InterPro" id="IPR000620">
    <property type="entry name" value="EamA_dom"/>
</dbReference>
<evidence type="ECO:0000259" key="7">
    <source>
        <dbReference type="Pfam" id="PF00892"/>
    </source>
</evidence>
<feature type="domain" description="EamA" evidence="7">
    <location>
        <begin position="150"/>
        <end position="286"/>
    </location>
</feature>
<evidence type="ECO:0000256" key="1">
    <source>
        <dbReference type="ARBA" id="ARBA00004141"/>
    </source>
</evidence>
<keyword evidence="5 6" id="KW-0472">Membrane</keyword>
<feature type="transmembrane region" description="Helical" evidence="6">
    <location>
        <begin position="269"/>
        <end position="287"/>
    </location>
</feature>
<keyword evidence="9" id="KW-1185">Reference proteome</keyword>
<dbReference type="Gene3D" id="1.10.3730.20">
    <property type="match status" value="1"/>
</dbReference>
<evidence type="ECO:0000256" key="6">
    <source>
        <dbReference type="SAM" id="Phobius"/>
    </source>
</evidence>
<dbReference type="Pfam" id="PF00892">
    <property type="entry name" value="EamA"/>
    <property type="match status" value="2"/>
</dbReference>
<dbReference type="EMBL" id="JBHSLW010000031">
    <property type="protein sequence ID" value="MFC5421628.1"/>
    <property type="molecule type" value="Genomic_DNA"/>
</dbReference>
<name>A0ABW0IWS2_9HYPH</name>
<evidence type="ECO:0000256" key="3">
    <source>
        <dbReference type="ARBA" id="ARBA00022692"/>
    </source>
</evidence>
<feature type="transmembrane region" description="Helical" evidence="6">
    <location>
        <begin position="211"/>
        <end position="232"/>
    </location>
</feature>
<dbReference type="PANTHER" id="PTHR32322:SF2">
    <property type="entry name" value="EAMA DOMAIN-CONTAINING PROTEIN"/>
    <property type="match status" value="1"/>
</dbReference>
<keyword evidence="4 6" id="KW-1133">Transmembrane helix</keyword>
<evidence type="ECO:0000256" key="5">
    <source>
        <dbReference type="ARBA" id="ARBA00023136"/>
    </source>
</evidence>
<dbReference type="RefSeq" id="WP_377799911.1">
    <property type="nucleotide sequence ID" value="NZ_JBHSLW010000031.1"/>
</dbReference>
<comment type="similarity">
    <text evidence="2">Belongs to the EamA transporter family.</text>
</comment>
<dbReference type="InterPro" id="IPR050638">
    <property type="entry name" value="AA-Vitamin_Transporters"/>
</dbReference>
<comment type="subcellular location">
    <subcellularLocation>
        <location evidence="1">Membrane</location>
        <topology evidence="1">Multi-pass membrane protein</topology>
    </subcellularLocation>
</comment>
<dbReference type="SUPFAM" id="SSF103481">
    <property type="entry name" value="Multidrug resistance efflux transporter EmrE"/>
    <property type="match status" value="2"/>
</dbReference>
<organism evidence="8 9">
    <name type="scientific">Bosea eneae</name>
    <dbReference type="NCBI Taxonomy" id="151454"/>
    <lineage>
        <taxon>Bacteria</taxon>
        <taxon>Pseudomonadati</taxon>
        <taxon>Pseudomonadota</taxon>
        <taxon>Alphaproteobacteria</taxon>
        <taxon>Hyphomicrobiales</taxon>
        <taxon>Boseaceae</taxon>
        <taxon>Bosea</taxon>
    </lineage>
</organism>
<accession>A0ABW0IWS2</accession>
<evidence type="ECO:0000313" key="9">
    <source>
        <dbReference type="Proteomes" id="UP001596053"/>
    </source>
</evidence>
<feature type="transmembrane region" description="Helical" evidence="6">
    <location>
        <begin position="148"/>
        <end position="167"/>
    </location>
</feature>
<feature type="transmembrane region" description="Helical" evidence="6">
    <location>
        <begin position="65"/>
        <end position="83"/>
    </location>
</feature>
<feature type="transmembrane region" description="Helical" evidence="6">
    <location>
        <begin position="95"/>
        <end position="113"/>
    </location>
</feature>
<protein>
    <submittedName>
        <fullName evidence="8">DMT family transporter</fullName>
    </submittedName>
</protein>
<dbReference type="PANTHER" id="PTHR32322">
    <property type="entry name" value="INNER MEMBRANE TRANSPORTER"/>
    <property type="match status" value="1"/>
</dbReference>
<reference evidence="9" key="1">
    <citation type="journal article" date="2019" name="Int. J. Syst. Evol. Microbiol.">
        <title>The Global Catalogue of Microorganisms (GCM) 10K type strain sequencing project: providing services to taxonomists for standard genome sequencing and annotation.</title>
        <authorList>
            <consortium name="The Broad Institute Genomics Platform"/>
            <consortium name="The Broad Institute Genome Sequencing Center for Infectious Disease"/>
            <person name="Wu L."/>
            <person name="Ma J."/>
        </authorList>
    </citation>
    <scope>NUCLEOTIDE SEQUENCE [LARGE SCALE GENOMIC DNA]</scope>
    <source>
        <strain evidence="9">NCAIM B.01391</strain>
    </source>
</reference>
<feature type="transmembrane region" description="Helical" evidence="6">
    <location>
        <begin position="33"/>
        <end position="53"/>
    </location>
</feature>
<evidence type="ECO:0000256" key="4">
    <source>
        <dbReference type="ARBA" id="ARBA00022989"/>
    </source>
</evidence>
<comment type="caution">
    <text evidence="8">The sequence shown here is derived from an EMBL/GenBank/DDBJ whole genome shotgun (WGS) entry which is preliminary data.</text>
</comment>
<gene>
    <name evidence="8" type="ORF">ACFPOB_18895</name>
</gene>
<sequence length="297" mass="30500">MSELWGVVAAAASSALGGTSIAATRYLVGHLDPLAIGSFRFGIGCLLLAPVALLGDRRWPERGDWLQTAGLGLLFFALFPILFNASLIHTSSARGALALSTLPLLSLVVVAALGRERLTARKTAGVLIAMAGVGFALLSGLADAPPQAWRGDLLMIAAALCMALYGIWSKPVISRCGPIPFTTVAMAVGAAALILISLVRGSFDAVAQFAIPQWSAALYLGVIGAALTFYLWAFALGKASPTSVAVTVTVNPVTASLVAAAVLNEPIGWNLAVGIVVVGIGIWLATTDGRNAPLSGR</sequence>
<keyword evidence="3 6" id="KW-0812">Transmembrane</keyword>
<feature type="domain" description="EamA" evidence="7">
    <location>
        <begin position="4"/>
        <end position="136"/>
    </location>
</feature>
<evidence type="ECO:0000256" key="2">
    <source>
        <dbReference type="ARBA" id="ARBA00007362"/>
    </source>
</evidence>
<feature type="transmembrane region" description="Helical" evidence="6">
    <location>
        <begin position="244"/>
        <end position="263"/>
    </location>
</feature>
<dbReference type="InterPro" id="IPR037185">
    <property type="entry name" value="EmrE-like"/>
</dbReference>
<proteinExistence type="inferred from homology"/>
<evidence type="ECO:0000313" key="8">
    <source>
        <dbReference type="EMBL" id="MFC5421628.1"/>
    </source>
</evidence>
<feature type="transmembrane region" description="Helical" evidence="6">
    <location>
        <begin position="179"/>
        <end position="199"/>
    </location>
</feature>
<dbReference type="Proteomes" id="UP001596053">
    <property type="component" value="Unassembled WGS sequence"/>
</dbReference>